<gene>
    <name evidence="1" type="ORF">MBEHAL_1943</name>
</gene>
<name>U3AEI0_9EURY</name>
<evidence type="ECO:0000313" key="1">
    <source>
        <dbReference type="EMBL" id="GAD53183.1"/>
    </source>
</evidence>
<dbReference type="AlphaFoldDB" id="U3AEI0"/>
<dbReference type="RefSeq" id="WP_020221996.1">
    <property type="nucleotide sequence ID" value="NZ_BANO01000135.1"/>
</dbReference>
<protein>
    <recommendedName>
        <fullName evidence="3">MarR family transcriptional regulator</fullName>
    </recommendedName>
</protein>
<dbReference type="Proteomes" id="UP000016986">
    <property type="component" value="Unassembled WGS sequence"/>
</dbReference>
<proteinExistence type="predicted"/>
<dbReference type="EMBL" id="BATA01000052">
    <property type="protein sequence ID" value="GAD53183.1"/>
    <property type="molecule type" value="Genomic_DNA"/>
</dbReference>
<comment type="caution">
    <text evidence="1">The sequence shown here is derived from an EMBL/GenBank/DDBJ whole genome shotgun (WGS) entry which is preliminary data.</text>
</comment>
<sequence length="70" mass="8009">MSPSEVEQDVHEALVEMDDADEEWGLRDLAARAEVATDGYGMQLCERCLNRLEARGRVEWNDGTWRPAEE</sequence>
<evidence type="ECO:0008006" key="3">
    <source>
        <dbReference type="Google" id="ProtNLM"/>
    </source>
</evidence>
<evidence type="ECO:0000313" key="2">
    <source>
        <dbReference type="Proteomes" id="UP000016986"/>
    </source>
</evidence>
<keyword evidence="2" id="KW-1185">Reference proteome</keyword>
<organism evidence="1 2">
    <name type="scientific">Halarchaeum acidiphilum MH1-52-1</name>
    <dbReference type="NCBI Taxonomy" id="1261545"/>
    <lineage>
        <taxon>Archaea</taxon>
        <taxon>Methanobacteriati</taxon>
        <taxon>Methanobacteriota</taxon>
        <taxon>Stenosarchaea group</taxon>
        <taxon>Halobacteria</taxon>
        <taxon>Halobacteriales</taxon>
        <taxon>Halobacteriaceae</taxon>
    </lineage>
</organism>
<accession>U3AEI0</accession>
<dbReference type="OrthoDB" id="260722at2157"/>
<reference evidence="1 2" key="1">
    <citation type="submission" date="2013-09" db="EMBL/GenBank/DDBJ databases">
        <title>Whole genome sequencing of Halarchaeum acidiphilum strain MH1-52-1.</title>
        <authorList>
            <person name="Shimane Y."/>
            <person name="Minegishi H."/>
            <person name="Nishi S."/>
            <person name="Echigo A."/>
            <person name="Shuto A."/>
            <person name="Konishi M."/>
            <person name="Ito T."/>
            <person name="Ohkuma M."/>
            <person name="Ohta Y."/>
            <person name="Nagano Y."/>
            <person name="Tsubouchi T."/>
            <person name="Mori K."/>
            <person name="Usui K."/>
            <person name="Kamekura M."/>
            <person name="Usami R."/>
            <person name="Takaki Y."/>
            <person name="Hatada Y."/>
        </authorList>
    </citation>
    <scope>NUCLEOTIDE SEQUENCE [LARGE SCALE GENOMIC DNA]</scope>
    <source>
        <strain evidence="1 2">JCM 16109</strain>
    </source>
</reference>